<keyword evidence="1" id="KW-1133">Transmembrane helix</keyword>
<feature type="transmembrane region" description="Helical" evidence="1">
    <location>
        <begin position="68"/>
        <end position="87"/>
    </location>
</feature>
<feature type="transmembrane region" description="Helical" evidence="1">
    <location>
        <begin position="108"/>
        <end position="132"/>
    </location>
</feature>
<keyword evidence="1" id="KW-0472">Membrane</keyword>
<dbReference type="RefSeq" id="WP_200171268.1">
    <property type="nucleotide sequence ID" value="NZ_BAABKQ010000001.1"/>
</dbReference>
<feature type="transmembrane region" description="Helical" evidence="1">
    <location>
        <begin position="6"/>
        <end position="25"/>
    </location>
</feature>
<feature type="transmembrane region" description="Helical" evidence="1">
    <location>
        <begin position="37"/>
        <end position="62"/>
    </location>
</feature>
<evidence type="ECO:0000313" key="3">
    <source>
        <dbReference type="Proteomes" id="UP001500839"/>
    </source>
</evidence>
<name>A0ABP9BZD9_9ACTN</name>
<accession>A0ABP9BZD9</accession>
<evidence type="ECO:0000313" key="2">
    <source>
        <dbReference type="EMBL" id="GAA4802736.1"/>
    </source>
</evidence>
<reference evidence="3" key="1">
    <citation type="journal article" date="2019" name="Int. J. Syst. Evol. Microbiol.">
        <title>The Global Catalogue of Microorganisms (GCM) 10K type strain sequencing project: providing services to taxonomists for standard genome sequencing and annotation.</title>
        <authorList>
            <consortium name="The Broad Institute Genomics Platform"/>
            <consortium name="The Broad Institute Genome Sequencing Center for Infectious Disease"/>
            <person name="Wu L."/>
            <person name="Ma J."/>
        </authorList>
    </citation>
    <scope>NUCLEOTIDE SEQUENCE [LARGE SCALE GENOMIC DNA]</scope>
    <source>
        <strain evidence="3">JCM 18542</strain>
    </source>
</reference>
<evidence type="ECO:0008006" key="4">
    <source>
        <dbReference type="Google" id="ProtNLM"/>
    </source>
</evidence>
<dbReference type="Proteomes" id="UP001500839">
    <property type="component" value="Unassembled WGS sequence"/>
</dbReference>
<keyword evidence="3" id="KW-1185">Reference proteome</keyword>
<evidence type="ECO:0000256" key="1">
    <source>
        <dbReference type="SAM" id="Phobius"/>
    </source>
</evidence>
<sequence length="135" mass="13684">MEIAALVLWIITAIGGFILLAKWIAGGGAKPGGGSRLPAPVVFAHFLLAAAGLVLWIIYVVIDADALAWVSFALLVVIALAGFAMVARWLPVYQGTASGADAAPEKGFPVAVVGLHGVLAVATVVTVLLSALDIG</sequence>
<protein>
    <recommendedName>
        <fullName evidence="4">DUF2269 family protein</fullName>
    </recommendedName>
</protein>
<comment type="caution">
    <text evidence="2">The sequence shown here is derived from an EMBL/GenBank/DDBJ whole genome shotgun (WGS) entry which is preliminary data.</text>
</comment>
<organism evidence="2 3">
    <name type="scientific">Tomitella cavernea</name>
    <dbReference type="NCBI Taxonomy" id="1387982"/>
    <lineage>
        <taxon>Bacteria</taxon>
        <taxon>Bacillati</taxon>
        <taxon>Actinomycetota</taxon>
        <taxon>Actinomycetes</taxon>
        <taxon>Mycobacteriales</taxon>
        <taxon>Tomitella</taxon>
    </lineage>
</organism>
<proteinExistence type="predicted"/>
<keyword evidence="1" id="KW-0812">Transmembrane</keyword>
<gene>
    <name evidence="2" type="ORF">GCM10023353_00980</name>
</gene>
<dbReference type="EMBL" id="BAABKQ010000001">
    <property type="protein sequence ID" value="GAA4802736.1"/>
    <property type="molecule type" value="Genomic_DNA"/>
</dbReference>